<proteinExistence type="predicted"/>
<protein>
    <recommendedName>
        <fullName evidence="4">Secreted protein</fullName>
    </recommendedName>
</protein>
<dbReference type="Proteomes" id="UP001189429">
    <property type="component" value="Unassembled WGS sequence"/>
</dbReference>
<evidence type="ECO:0000256" key="1">
    <source>
        <dbReference type="SAM" id="MobiDB-lite"/>
    </source>
</evidence>
<gene>
    <name evidence="2" type="ORF">PCOR1329_LOCUS59040</name>
</gene>
<accession>A0ABN9VNG2</accession>
<keyword evidence="3" id="KW-1185">Reference proteome</keyword>
<evidence type="ECO:0000313" key="2">
    <source>
        <dbReference type="EMBL" id="CAK0873999.1"/>
    </source>
</evidence>
<evidence type="ECO:0008006" key="4">
    <source>
        <dbReference type="Google" id="ProtNLM"/>
    </source>
</evidence>
<name>A0ABN9VNG2_9DINO</name>
<organism evidence="2 3">
    <name type="scientific">Prorocentrum cordatum</name>
    <dbReference type="NCBI Taxonomy" id="2364126"/>
    <lineage>
        <taxon>Eukaryota</taxon>
        <taxon>Sar</taxon>
        <taxon>Alveolata</taxon>
        <taxon>Dinophyceae</taxon>
        <taxon>Prorocentrales</taxon>
        <taxon>Prorocentraceae</taxon>
        <taxon>Prorocentrum</taxon>
    </lineage>
</organism>
<reference evidence="2" key="1">
    <citation type="submission" date="2023-10" db="EMBL/GenBank/DDBJ databases">
        <authorList>
            <person name="Chen Y."/>
            <person name="Shah S."/>
            <person name="Dougan E. K."/>
            <person name="Thang M."/>
            <person name="Chan C."/>
        </authorList>
    </citation>
    <scope>NUCLEOTIDE SEQUENCE [LARGE SCALE GENOMIC DNA]</scope>
</reference>
<feature type="region of interest" description="Disordered" evidence="1">
    <location>
        <begin position="107"/>
        <end position="129"/>
    </location>
</feature>
<comment type="caution">
    <text evidence="2">The sequence shown here is derived from an EMBL/GenBank/DDBJ whole genome shotgun (WGS) entry which is preliminary data.</text>
</comment>
<sequence length="129" mass="14248">MLKIGIVTTMQMVRKATLCASTVFSRPLIAWATFTFSWSSRTYMKGMNRRIFSTRVRRPARAPSLAARAARTRMTLSSALLSRTCSGLVASAPSRYEISNSIEAVPMRSIQKKKPPGYPLSESVSPTNS</sequence>
<evidence type="ECO:0000313" key="3">
    <source>
        <dbReference type="Proteomes" id="UP001189429"/>
    </source>
</evidence>
<dbReference type="EMBL" id="CAUYUJ010017349">
    <property type="protein sequence ID" value="CAK0873999.1"/>
    <property type="molecule type" value="Genomic_DNA"/>
</dbReference>